<reference evidence="3" key="1">
    <citation type="submission" date="2024-07" db="EMBL/GenBank/DDBJ databases">
        <title>Two chromosome-level genome assemblies of Korean endemic species Abeliophyllum distichum and Forsythia ovata (Oleaceae).</title>
        <authorList>
            <person name="Jang H."/>
        </authorList>
    </citation>
    <scope>NUCLEOTIDE SEQUENCE [LARGE SCALE GENOMIC DNA]</scope>
</reference>
<proteinExistence type="predicted"/>
<protein>
    <submittedName>
        <fullName evidence="2">MND1-interacting protein 1</fullName>
    </submittedName>
</protein>
<organism evidence="2 3">
    <name type="scientific">Abeliophyllum distichum</name>
    <dbReference type="NCBI Taxonomy" id="126358"/>
    <lineage>
        <taxon>Eukaryota</taxon>
        <taxon>Viridiplantae</taxon>
        <taxon>Streptophyta</taxon>
        <taxon>Embryophyta</taxon>
        <taxon>Tracheophyta</taxon>
        <taxon>Spermatophyta</taxon>
        <taxon>Magnoliopsida</taxon>
        <taxon>eudicotyledons</taxon>
        <taxon>Gunneridae</taxon>
        <taxon>Pentapetalae</taxon>
        <taxon>asterids</taxon>
        <taxon>lamiids</taxon>
        <taxon>Lamiales</taxon>
        <taxon>Oleaceae</taxon>
        <taxon>Forsythieae</taxon>
        <taxon>Abeliophyllum</taxon>
    </lineage>
</organism>
<name>A0ABD1PAT6_9LAMI</name>
<comment type="caution">
    <text evidence="2">The sequence shown here is derived from an EMBL/GenBank/DDBJ whole genome shotgun (WGS) entry which is preliminary data.</text>
</comment>
<sequence>MAGSKRGKHLVNKGKSKSKESERVNDRQETSSSKPDMIQKHSSNPDERKDSKDKNPLTNMNFDTNAICGCKCNIGEDQLEKLLHEKFKRVYNDTFEKLLALGYKREIAKKAMLMYMGGSTFKDFLQKSAASLDSDDFNDYEILRKDRKGLKNTNELLRHTSESMMAALREKFPNMKRYGAMWNQAPGPSNTMTCPLHCKDQTMSSISFTESLGSRSYTKDDVAGSPNSSSSNRNIPSESNIDPLPKKPSSDRRIVALDIKKDAITKGSEKLTEESNFVLSSFLKFITDISNEEFFQEWLETCPDDSRNAVIVDLVRSIIDLKERVKEGKEWVRKTGVEVANELSLDLFRT</sequence>
<evidence type="ECO:0000313" key="3">
    <source>
        <dbReference type="Proteomes" id="UP001604336"/>
    </source>
</evidence>
<evidence type="ECO:0000313" key="2">
    <source>
        <dbReference type="EMBL" id="KAL2460999.1"/>
    </source>
</evidence>
<feature type="compositionally biased region" description="Basic and acidic residues" evidence="1">
    <location>
        <begin position="17"/>
        <end position="29"/>
    </location>
</feature>
<dbReference type="PANTHER" id="PTHR46405:SF3">
    <property type="entry name" value="RING_U-BOX SUPERFAMILY PROTEIN"/>
    <property type="match status" value="1"/>
</dbReference>
<feature type="region of interest" description="Disordered" evidence="1">
    <location>
        <begin position="1"/>
        <end position="58"/>
    </location>
</feature>
<dbReference type="PANTHER" id="PTHR46405">
    <property type="entry name" value="OS05G0141500 PROTEIN"/>
    <property type="match status" value="1"/>
</dbReference>
<dbReference type="InterPro" id="IPR046934">
    <property type="entry name" value="PIR2-like"/>
</dbReference>
<keyword evidence="3" id="KW-1185">Reference proteome</keyword>
<feature type="region of interest" description="Disordered" evidence="1">
    <location>
        <begin position="216"/>
        <end position="249"/>
    </location>
</feature>
<gene>
    <name evidence="2" type="ORF">Adt_44419</name>
</gene>
<dbReference type="AlphaFoldDB" id="A0ABD1PAT6"/>
<accession>A0ABD1PAT6</accession>
<feature type="compositionally biased region" description="Basic residues" evidence="1">
    <location>
        <begin position="1"/>
        <end position="16"/>
    </location>
</feature>
<feature type="compositionally biased region" description="Low complexity" evidence="1">
    <location>
        <begin position="225"/>
        <end position="241"/>
    </location>
</feature>
<evidence type="ECO:0000256" key="1">
    <source>
        <dbReference type="SAM" id="MobiDB-lite"/>
    </source>
</evidence>
<dbReference type="Proteomes" id="UP001604336">
    <property type="component" value="Unassembled WGS sequence"/>
</dbReference>
<feature type="compositionally biased region" description="Basic and acidic residues" evidence="1">
    <location>
        <begin position="37"/>
        <end position="55"/>
    </location>
</feature>
<dbReference type="EMBL" id="JBFOLK010000014">
    <property type="protein sequence ID" value="KAL2460999.1"/>
    <property type="molecule type" value="Genomic_DNA"/>
</dbReference>